<dbReference type="Pfam" id="PF10704">
    <property type="entry name" value="DUF2508"/>
    <property type="match status" value="1"/>
</dbReference>
<dbReference type="EMBL" id="JBHTMO010000024">
    <property type="protein sequence ID" value="MFD1393464.1"/>
    <property type="molecule type" value="Genomic_DNA"/>
</dbReference>
<name>A0ABW4B8X1_9LACO</name>
<reference evidence="2" key="1">
    <citation type="journal article" date="2019" name="Int. J. Syst. Evol. Microbiol.">
        <title>The Global Catalogue of Microorganisms (GCM) 10K type strain sequencing project: providing services to taxonomists for standard genome sequencing and annotation.</title>
        <authorList>
            <consortium name="The Broad Institute Genomics Platform"/>
            <consortium name="The Broad Institute Genome Sequencing Center for Infectious Disease"/>
            <person name="Wu L."/>
            <person name="Ma J."/>
        </authorList>
    </citation>
    <scope>NUCLEOTIDE SEQUENCE [LARGE SCALE GENOMIC DNA]</scope>
    <source>
        <strain evidence="2">CCM 8911</strain>
    </source>
</reference>
<comment type="caution">
    <text evidence="1">The sequence shown here is derived from an EMBL/GenBank/DDBJ whole genome shotgun (WGS) entry which is preliminary data.</text>
</comment>
<gene>
    <name evidence="1" type="ORF">ACFQ3L_07760</name>
</gene>
<protein>
    <submittedName>
        <fullName evidence="1">YaaL family protein</fullName>
    </submittedName>
</protein>
<keyword evidence="2" id="KW-1185">Reference proteome</keyword>
<proteinExistence type="predicted"/>
<dbReference type="RefSeq" id="WP_125584708.1">
    <property type="nucleotide sequence ID" value="NZ_JBHTMO010000024.1"/>
</dbReference>
<accession>A0ABW4B8X1</accession>
<sequence>MFFRKRKPSIKNEADRALMEEIYQVRDRMASQRKLMASFREVDEVTKAQLDLQKALFDFLHREARERHVAGEIVAEMAAISIEQNQ</sequence>
<evidence type="ECO:0000313" key="2">
    <source>
        <dbReference type="Proteomes" id="UP001597249"/>
    </source>
</evidence>
<dbReference type="InterPro" id="IPR019644">
    <property type="entry name" value="DUF2508"/>
</dbReference>
<evidence type="ECO:0000313" key="1">
    <source>
        <dbReference type="EMBL" id="MFD1393464.1"/>
    </source>
</evidence>
<dbReference type="Proteomes" id="UP001597249">
    <property type="component" value="Unassembled WGS sequence"/>
</dbReference>
<organism evidence="1 2">
    <name type="scientific">Lacticaseibacillus jixianensis</name>
    <dbReference type="NCBI Taxonomy" id="2486012"/>
    <lineage>
        <taxon>Bacteria</taxon>
        <taxon>Bacillati</taxon>
        <taxon>Bacillota</taxon>
        <taxon>Bacilli</taxon>
        <taxon>Lactobacillales</taxon>
        <taxon>Lactobacillaceae</taxon>
        <taxon>Lacticaseibacillus</taxon>
    </lineage>
</organism>